<evidence type="ECO:0000256" key="7">
    <source>
        <dbReference type="ARBA" id="ARBA00022741"/>
    </source>
</evidence>
<dbReference type="Gene3D" id="1.10.8.720">
    <property type="entry name" value="Region D6 of dynein motor"/>
    <property type="match status" value="1"/>
</dbReference>
<evidence type="ECO:0000256" key="3">
    <source>
        <dbReference type="ARBA" id="ARBA00008887"/>
    </source>
</evidence>
<dbReference type="Pfam" id="PF12781">
    <property type="entry name" value="AAA_9"/>
    <property type="match status" value="1"/>
</dbReference>
<reference evidence="20" key="1">
    <citation type="journal article" date="2011" name="PLoS Biol.">
        <title>Gene gain and loss during evolution of obligate parasitism in the white rust pathogen of Arabidopsis thaliana.</title>
        <authorList>
            <person name="Kemen E."/>
            <person name="Gardiner A."/>
            <person name="Schultz-Larsen T."/>
            <person name="Kemen A.C."/>
            <person name="Balmuth A.L."/>
            <person name="Robert-Seilaniantz A."/>
            <person name="Bailey K."/>
            <person name="Holub E."/>
            <person name="Studholme D.J."/>
            <person name="Maclean D."/>
            <person name="Jones J.D."/>
        </authorList>
    </citation>
    <scope>NUCLEOTIDE SEQUENCE</scope>
</reference>
<dbReference type="Pfam" id="PF17852">
    <property type="entry name" value="Dynein_AAA_lid"/>
    <property type="match status" value="1"/>
</dbReference>
<dbReference type="InterPro" id="IPR027417">
    <property type="entry name" value="P-loop_NTPase"/>
</dbReference>
<keyword evidence="5" id="KW-0493">Microtubule</keyword>
<evidence type="ECO:0000256" key="13">
    <source>
        <dbReference type="ARBA" id="ARBA00023175"/>
    </source>
</evidence>
<dbReference type="Gene3D" id="1.20.920.30">
    <property type="match status" value="1"/>
</dbReference>
<comment type="subcellular location">
    <subcellularLocation>
        <location evidence="1">Cell projection</location>
        <location evidence="1">Cilium</location>
        <location evidence="1">Flagellum</location>
    </subcellularLocation>
    <subcellularLocation>
        <location evidence="2">Cytoplasm</location>
        <location evidence="2">Cytoskeleton</location>
        <location evidence="2">Cilium axoneme</location>
    </subcellularLocation>
</comment>
<keyword evidence="10" id="KW-0243">Dynein</keyword>
<dbReference type="InterPro" id="IPR041658">
    <property type="entry name" value="AAA_lid_11"/>
</dbReference>
<dbReference type="InterPro" id="IPR041228">
    <property type="entry name" value="Dynein_C"/>
</dbReference>
<dbReference type="FunFam" id="3.10.490.20:FF:000009">
    <property type="entry name" value="Dynein heavy chain 4"/>
    <property type="match status" value="1"/>
</dbReference>
<name>F0WA77_9STRA</name>
<feature type="coiled-coil region" evidence="16">
    <location>
        <begin position="642"/>
        <end position="669"/>
    </location>
</feature>
<dbReference type="FunFam" id="1.20.140.100:FF:000004">
    <property type="entry name" value="Dynein axonemal heavy chain 6"/>
    <property type="match status" value="1"/>
</dbReference>
<dbReference type="GO" id="GO:0007018">
    <property type="term" value="P:microtubule-based movement"/>
    <property type="evidence" value="ECO:0007669"/>
    <property type="project" value="InterPro"/>
</dbReference>
<dbReference type="Pfam" id="PF08393">
    <property type="entry name" value="DHC_N2"/>
    <property type="match status" value="1"/>
</dbReference>
<evidence type="ECO:0000259" key="19">
    <source>
        <dbReference type="SMART" id="SM00382"/>
    </source>
</evidence>
<dbReference type="FunFam" id="3.40.50.300:FF:000063">
    <property type="entry name" value="dynein heavy chain 6, axonemal"/>
    <property type="match status" value="1"/>
</dbReference>
<dbReference type="Gene3D" id="3.10.490.20">
    <property type="match status" value="1"/>
</dbReference>
<feature type="coiled-coil region" evidence="16">
    <location>
        <begin position="3023"/>
        <end position="3057"/>
    </location>
</feature>
<comment type="similarity">
    <text evidence="3">Belongs to the dynein heavy chain family.</text>
</comment>
<dbReference type="Pfam" id="PF18199">
    <property type="entry name" value="Dynein_C"/>
    <property type="match status" value="1"/>
</dbReference>
<dbReference type="InterPro" id="IPR035699">
    <property type="entry name" value="AAA_6"/>
</dbReference>
<dbReference type="GO" id="GO:0005930">
    <property type="term" value="C:axoneme"/>
    <property type="evidence" value="ECO:0007669"/>
    <property type="project" value="UniProtKB-SubCell"/>
</dbReference>
<keyword evidence="6" id="KW-0677">Repeat</keyword>
<keyword evidence="7" id="KW-0547">Nucleotide-binding</keyword>
<evidence type="ECO:0000313" key="20">
    <source>
        <dbReference type="EMBL" id="CCA18047.1"/>
    </source>
</evidence>
<keyword evidence="18" id="KW-0472">Membrane</keyword>
<dbReference type="InterPro" id="IPR042222">
    <property type="entry name" value="Dynein_2_N"/>
</dbReference>
<dbReference type="InterPro" id="IPR013602">
    <property type="entry name" value="Dynein_heavy_linker"/>
</dbReference>
<dbReference type="Pfam" id="PF12780">
    <property type="entry name" value="AAA_8"/>
    <property type="match status" value="1"/>
</dbReference>
<evidence type="ECO:0000256" key="4">
    <source>
        <dbReference type="ARBA" id="ARBA00022490"/>
    </source>
</evidence>
<accession>F0WA77</accession>
<keyword evidence="18" id="KW-0812">Transmembrane</keyword>
<dbReference type="Pfam" id="PF12777">
    <property type="entry name" value="MT"/>
    <property type="match status" value="1"/>
</dbReference>
<gene>
    <name evidence="20" type="primary">AlNc14C44G3607</name>
    <name evidence="20" type="ORF">ALNC14_041900</name>
</gene>
<dbReference type="Gene3D" id="3.40.50.300">
    <property type="entry name" value="P-loop containing nucleotide triphosphate hydrolases"/>
    <property type="match status" value="5"/>
</dbReference>
<feature type="domain" description="AAA+ ATPase" evidence="19">
    <location>
        <begin position="2185"/>
        <end position="2334"/>
    </location>
</feature>
<keyword evidence="8" id="KW-0067">ATP-binding</keyword>
<dbReference type="EMBL" id="FR824089">
    <property type="protein sequence ID" value="CCA18047.1"/>
    <property type="molecule type" value="Genomic_DNA"/>
</dbReference>
<dbReference type="FunFam" id="1.20.920.20:FF:000006">
    <property type="entry name" value="Dynein, axonemal, heavy chain 6"/>
    <property type="match status" value="1"/>
</dbReference>
<evidence type="ECO:0000256" key="18">
    <source>
        <dbReference type="SAM" id="Phobius"/>
    </source>
</evidence>
<dbReference type="PANTHER" id="PTHR22878">
    <property type="entry name" value="DYNEIN HEAVY CHAIN 6, AXONEMAL-LIKE-RELATED"/>
    <property type="match status" value="1"/>
</dbReference>
<dbReference type="GO" id="GO:0045505">
    <property type="term" value="F:dynein intermediate chain binding"/>
    <property type="evidence" value="ECO:0007669"/>
    <property type="project" value="InterPro"/>
</dbReference>
<dbReference type="SUPFAM" id="SSF52540">
    <property type="entry name" value="P-loop containing nucleoside triphosphate hydrolases"/>
    <property type="match status" value="4"/>
</dbReference>
<dbReference type="FunFam" id="1.10.8.710:FF:000001">
    <property type="entry name" value="Dynein axonemal heavy chain 2"/>
    <property type="match status" value="1"/>
</dbReference>
<dbReference type="GO" id="GO:0005874">
    <property type="term" value="C:microtubule"/>
    <property type="evidence" value="ECO:0007669"/>
    <property type="project" value="UniProtKB-KW"/>
</dbReference>
<dbReference type="InterPro" id="IPR024743">
    <property type="entry name" value="Dynein_HC_stalk"/>
</dbReference>
<keyword evidence="12" id="KW-0969">Cilium</keyword>
<keyword evidence="4" id="KW-0963">Cytoplasm</keyword>
<keyword evidence="9" id="KW-0282">Flagellum</keyword>
<dbReference type="InterPro" id="IPR024317">
    <property type="entry name" value="Dynein_heavy_chain_D4_dom"/>
</dbReference>
<evidence type="ECO:0000256" key="1">
    <source>
        <dbReference type="ARBA" id="ARBA00004230"/>
    </source>
</evidence>
<keyword evidence="11 16" id="KW-0175">Coiled coil</keyword>
<dbReference type="SMART" id="SM00382">
    <property type="entry name" value="AAA"/>
    <property type="match status" value="2"/>
</dbReference>
<dbReference type="Pfam" id="PF12774">
    <property type="entry name" value="AAA_6"/>
    <property type="match status" value="1"/>
</dbReference>
<dbReference type="GO" id="GO:0008569">
    <property type="term" value="F:minus-end-directed microtubule motor activity"/>
    <property type="evidence" value="ECO:0007669"/>
    <property type="project" value="InterPro"/>
</dbReference>
<dbReference type="Gene3D" id="3.20.180.20">
    <property type="entry name" value="Dynein heavy chain, N-terminal domain 2"/>
    <property type="match status" value="1"/>
</dbReference>
<dbReference type="FunFam" id="1.10.8.1220:FF:000001">
    <property type="entry name" value="Dynein axonemal heavy chain 5"/>
    <property type="match status" value="1"/>
</dbReference>
<evidence type="ECO:0000256" key="16">
    <source>
        <dbReference type="SAM" id="Coils"/>
    </source>
</evidence>
<keyword evidence="15" id="KW-0966">Cell projection</keyword>
<dbReference type="GO" id="GO:0031514">
    <property type="term" value="C:motile cilium"/>
    <property type="evidence" value="ECO:0007669"/>
    <property type="project" value="UniProtKB-SubCell"/>
</dbReference>
<dbReference type="Pfam" id="PF12775">
    <property type="entry name" value="AAA_7"/>
    <property type="match status" value="1"/>
</dbReference>
<dbReference type="Gene3D" id="6.10.140.1060">
    <property type="match status" value="1"/>
</dbReference>
<dbReference type="Gene3D" id="1.20.140.100">
    <property type="entry name" value="Dynein heavy chain, N-terminal domain 2"/>
    <property type="match status" value="1"/>
</dbReference>
<reference evidence="20" key="2">
    <citation type="submission" date="2011-02" db="EMBL/GenBank/DDBJ databases">
        <authorList>
            <person name="MacLean D."/>
        </authorList>
    </citation>
    <scope>NUCLEOTIDE SEQUENCE</scope>
</reference>
<evidence type="ECO:0000256" key="15">
    <source>
        <dbReference type="ARBA" id="ARBA00023273"/>
    </source>
</evidence>
<dbReference type="InterPro" id="IPR041466">
    <property type="entry name" value="Dynein_AAA5_ext"/>
</dbReference>
<dbReference type="InterPro" id="IPR026983">
    <property type="entry name" value="DHC"/>
</dbReference>
<dbReference type="GO" id="GO:0051959">
    <property type="term" value="F:dynein light intermediate chain binding"/>
    <property type="evidence" value="ECO:0007669"/>
    <property type="project" value="InterPro"/>
</dbReference>
<dbReference type="Gene3D" id="1.10.287.2620">
    <property type="match status" value="1"/>
</dbReference>
<dbReference type="FunFam" id="1.20.1270.280:FF:000001">
    <property type="entry name" value="dynein heavy chain 7, axonemal"/>
    <property type="match status" value="1"/>
</dbReference>
<dbReference type="FunFam" id="3.40.50.300:FF:000049">
    <property type="entry name" value="Dynein, axonemal, heavy chain 5"/>
    <property type="match status" value="1"/>
</dbReference>
<evidence type="ECO:0000256" key="10">
    <source>
        <dbReference type="ARBA" id="ARBA00023017"/>
    </source>
</evidence>
<dbReference type="Gene3D" id="1.10.8.1220">
    <property type="match status" value="1"/>
</dbReference>
<dbReference type="GO" id="GO:0005524">
    <property type="term" value="F:ATP binding"/>
    <property type="evidence" value="ECO:0007669"/>
    <property type="project" value="UniProtKB-KW"/>
</dbReference>
<dbReference type="InterPro" id="IPR003593">
    <property type="entry name" value="AAA+_ATPase"/>
</dbReference>
<dbReference type="GO" id="GO:0030286">
    <property type="term" value="C:dynein complex"/>
    <property type="evidence" value="ECO:0007669"/>
    <property type="project" value="UniProtKB-KW"/>
</dbReference>
<evidence type="ECO:0000256" key="12">
    <source>
        <dbReference type="ARBA" id="ARBA00023069"/>
    </source>
</evidence>
<dbReference type="Pfam" id="PF03028">
    <property type="entry name" value="Dynein_heavy"/>
    <property type="match status" value="1"/>
</dbReference>
<evidence type="ECO:0000256" key="8">
    <source>
        <dbReference type="ARBA" id="ARBA00022840"/>
    </source>
</evidence>
<evidence type="ECO:0000256" key="14">
    <source>
        <dbReference type="ARBA" id="ARBA00023212"/>
    </source>
</evidence>
<dbReference type="FunFam" id="1.20.920.30:FF:000005">
    <property type="entry name" value="Dynein, axonemal, heavy chain 2"/>
    <property type="match status" value="1"/>
</dbReference>
<evidence type="ECO:0000256" key="2">
    <source>
        <dbReference type="ARBA" id="ARBA00004430"/>
    </source>
</evidence>
<dbReference type="Gene3D" id="1.10.472.130">
    <property type="match status" value="1"/>
</dbReference>
<dbReference type="Gene3D" id="1.20.58.1120">
    <property type="match status" value="1"/>
</dbReference>
<feature type="transmembrane region" description="Helical" evidence="18">
    <location>
        <begin position="4068"/>
        <end position="4086"/>
    </location>
</feature>
<dbReference type="InterPro" id="IPR035706">
    <property type="entry name" value="AAA_9"/>
</dbReference>
<proteinExistence type="inferred from homology"/>
<dbReference type="Gene3D" id="1.20.920.20">
    <property type="match status" value="1"/>
</dbReference>
<dbReference type="Pfam" id="PF18198">
    <property type="entry name" value="AAA_lid_11"/>
    <property type="match status" value="1"/>
</dbReference>
<dbReference type="Gene3D" id="1.10.8.710">
    <property type="match status" value="1"/>
</dbReference>
<evidence type="ECO:0000256" key="6">
    <source>
        <dbReference type="ARBA" id="ARBA00022737"/>
    </source>
</evidence>
<dbReference type="FunFam" id="3.40.50.300:FF:000153">
    <property type="entry name" value="Dynein axonemal heavy chain 1"/>
    <property type="match status" value="1"/>
</dbReference>
<organism evidence="20">
    <name type="scientific">Albugo laibachii Nc14</name>
    <dbReference type="NCBI Taxonomy" id="890382"/>
    <lineage>
        <taxon>Eukaryota</taxon>
        <taxon>Sar</taxon>
        <taxon>Stramenopiles</taxon>
        <taxon>Oomycota</taxon>
        <taxon>Peronosporomycetes</taxon>
        <taxon>Albuginales</taxon>
        <taxon>Albuginaceae</taxon>
        <taxon>Albugo</taxon>
    </lineage>
</organism>
<dbReference type="InterPro" id="IPR043160">
    <property type="entry name" value="Dynein_C_barrel"/>
</dbReference>
<dbReference type="InterPro" id="IPR043157">
    <property type="entry name" value="Dynein_AAA1S"/>
</dbReference>
<dbReference type="InterPro" id="IPR042219">
    <property type="entry name" value="AAA_lid_11_sf"/>
</dbReference>
<dbReference type="HOGENOM" id="CLU_000038_0_0_1"/>
<feature type="domain" description="AAA+ ATPase" evidence="19">
    <location>
        <begin position="1528"/>
        <end position="1668"/>
    </location>
</feature>
<protein>
    <submittedName>
        <fullName evidence="20">PREDICTED: dynein heavy chain 7 putative</fullName>
    </submittedName>
</protein>
<evidence type="ECO:0000256" key="5">
    <source>
        <dbReference type="ARBA" id="ARBA00022701"/>
    </source>
</evidence>
<evidence type="ECO:0000256" key="17">
    <source>
        <dbReference type="SAM" id="MobiDB-lite"/>
    </source>
</evidence>
<keyword evidence="14" id="KW-0206">Cytoskeleton</keyword>
<feature type="region of interest" description="Disordered" evidence="17">
    <location>
        <begin position="1"/>
        <end position="30"/>
    </location>
</feature>
<keyword evidence="18" id="KW-1133">Transmembrane helix</keyword>
<dbReference type="InterPro" id="IPR042228">
    <property type="entry name" value="Dynein_linker_3"/>
</dbReference>
<dbReference type="InterPro" id="IPR004273">
    <property type="entry name" value="Dynein_heavy_D6_P-loop"/>
</dbReference>
<dbReference type="InterPro" id="IPR041589">
    <property type="entry name" value="DNAH3_AAA_lid_1"/>
</dbReference>
<keyword evidence="13" id="KW-0505">Motor protein</keyword>
<dbReference type="Gene3D" id="1.20.1270.280">
    <property type="match status" value="1"/>
</dbReference>
<evidence type="ECO:0000256" key="11">
    <source>
        <dbReference type="ARBA" id="ARBA00023054"/>
    </source>
</evidence>
<evidence type="ECO:0000256" key="9">
    <source>
        <dbReference type="ARBA" id="ARBA00022846"/>
    </source>
</evidence>
<dbReference type="PANTHER" id="PTHR22878:SF70">
    <property type="entry name" value="DYNEIN HEAVY CHAIN 2, AXONEMAL"/>
    <property type="match status" value="1"/>
</dbReference>
<dbReference type="Pfam" id="PF17857">
    <property type="entry name" value="AAA_lid_1"/>
    <property type="match status" value="1"/>
</dbReference>
<dbReference type="FunFam" id="1.20.58.1120:FF:000005">
    <property type="entry name" value="Dynein, axonemal, heavy chain 12"/>
    <property type="match status" value="1"/>
</dbReference>
<sequence length="4235" mass="482209">MNQDGESKETAISTTSIKPVGISSRYKRPSQVDLDDGISKELMRRLQAHKVDYRNQKKMLIDLRVEAMQKASNRLQKAALETGKDVDTTSKPLALDRLDHANRVNRWKDDKTLAREREAEIFWKQIRGPEPVKPFPKAFLKPSSSKLKRFTPPEPVKCRIVETKSDVVDLEEYLKLDHSELPLHLFDTEEDDPHTPQEWLHRCSQGYTRYYHENSYQWRSCRVLSYDESTQKFLVEFESLGRQKWVRRLNLRFQVENAERFELRFSKATEAREDLKTRLRFDHFLQAQSCKGMRPVEKKILDRIQFFVVNGLPARFSLENDDVIALLGTLKVSVTDEYARIMKKALLYHRYFADEGVRNQFEHLRLHPPPAKPVVSESASVPIAYGTFAKHQKLVHSTHYASSMQILRILQRMYASWEVVFNRLFLVRSHFQPTAASLSPFWTVKASIVSPFSHHFLQLQQTLKPVELPLRLADFQSIELAHLNSTTKVLLIDWRRSLIESIVDNLQDQYDFYIAEIAVYELSPLKRILRGIELRMASQLRSIVLESVEDWVQFLQRLCSSKAAEKEDADPWRSPKDSLIIIDLVLNNGKLRSKPGLKRVCQAIITPLDSIYSAVNQFESIDIELMSLLSLEPKMLLQLDQTASTENTAMELAERIESAKKQILELVQNCMNQVGQVAAQYRSFVEAIQFDAASYVQEWKAQHTSVKNGHSTLKTEAVGEIFSHIQKFQTLIASVELVSYDAIAFPLVCVQCQNLKQQLLESALSIRNSLMDALIHEIRQQTVHVSLTYEGILHRLTGKRNTEAQVAELKAYISQSKVLTRQMKLKADEIHGWVTMLSELEYKLTDEDFALVYSIQEWPLKIEYTASVCETALEEDKSRLVDRLKMEKKAFQVDLNRYQAEARAFSRYENIDATNKYVELAVTLYDSIQEAKQKAADFNAREAVFDLPPTEYSMLDTLETGFMPFYTLWTMSSDFAQSRQTWLNGAFMDLDGSAIENAITEWCNNSSKLSKTLDKSAPGSAQVARMLHEQTQEFRAYLPVIQRLASQALQERHWDEIRQIVGFEESEEDLTLYALLEKGVTLHFEAVEKIGACAEKEFSLQRTLTAMIAEWEKVDVQCVSYRTSETFVLQGIDEIVTLLEDHLLKTQSLRSSPYIHHIEKDCKSWEKKLQYAQQVLDEWMQCQRTWLYLESIFSSEDIMRQMPNESRRFAAVDAFWRKVMEEAVTDANFMTLIAMEKLLTKFEKANEKLDEIQKGLSDYLELKRLAFPRFFFLSNDELLEILSQTKEPQAVQPHLGKCFEGIHRVSFQVDDQKKELQITEMKSAEGENVLLHRNIEPESAANKGNVEMWLAQLESVQWESIRDHIQRALESYPYKPREEWVLDWPAQVVLAVSQVFWTREVTEALLDRGCSGLKTYLLTLNDQLDHIVAIVRGDLTKLNRTTIGALIVIDVHARDTIAHMISKGVEKEQDFEWVSQLRYYWNQDAQLQARIVNARVMYGYEYLGNSMRLVITPLTDRCYRTMMGAIDALYGGAPEGPAGTGKTETVKDLSKSIAIQCVVFNCSDGLDYLAMAKFFKGLAACGSWCCFDEFNRINIEVLSVIAQQILTINTAKRLNAETFVFENTRLRLNKSANVFITMNPGYAGRAELPDNLKALFRPCAMMIPDYALIAEIRLYSFGFSNAQKNARKLTQVLQLCSEQCSGQSHYDYGMRAINSILVAAGVLRQQLGQDPHWTEDKIVLKSIRDVNVPKFTTQDLPLFRGIIADLFGDLECVNPHDDSLAATITSVCLKGVLLRPEPSPSIPLVCSASFREKMMQIYQTVQIRHGLMIVGHTMSGKTCMIHTLAQAINACFYQSKVQSQISIHTINPKSISIGKLYGSFDANTHEWSDGVLASIYRECARDLSLDMNHWVMFDGPVDAVWIENMNTVLDDNKKLCLMSGEIIKMTERMRMMFETDDLEQASPATVSRVGMIYVEKNAVGIESLIQIWLQTRLPASLKPAKESIRKSFSSLVPPLLYFVENHCIVPISVSSMELCASLLRLFECLIADANSENFGHFVLENLFLQSIIWSIGIVLEEASRVQFDHYIRELVSGSISALSFGFHDKFLAKHPVYELNASRTASLLPQEGSVYDYHFDIESAGWVPWVTSSEISEFVIPRESFFTSILVPTIDTKRHSWILSTLLEHHHHILCTGETGTGKSVSIQQKLREASTQAFTSIYINFSAQTSASQTQDLIESKLDKRRKGVLGPRVGSHCVVFVDDLNMPAKEVYGAQPPIELLRQVMDHSGWYNRKDTLFTQLVDVQFIAAMGPPGGGRSRITQRCARHFHLIHFLPFDKTCLSVIFSHIAAWWLAPFDQVVTSQADGIVQATLEIYHRIASSLLPTPARSHYTFNLRDLSKVFQGISQGTPQTVHDVDDLIRLWSHECLRVFSDRLINGQDRRWFYKAMEETVSKCFHLEYQAVLGSNRTLLYGNFSSESDERKTYVDLSDRQLVQRMMEASLEEYNATKSSRMGLVLFQNAIEHIARISRIIHQPYGHALVVGMGGSGRRSLTILASYMAKYQLIQLEMARAYGLTEWKTDLKRVLHLSGIQNLPTVFLLSDAQIVQECFLDDVNALLNTGEVSSLWSLEELGQIQDALEAVVTAEGAFDAYSFFVSRCRSNLHIVLALSPDGEDFRRRLRMFPSFVNCCTIDWFTKWPKEALLSVASHSLRQIPDLSSELETQLADCCMSMQKCVIEIATEYHQRLNRQCYITPASYLDFLHTFSRLLHNTRDHISSRSKRYGTGLSKLVETAQQVEQMQIELEALQPQLTIATTETDALLQNISHQQDEANWTKNIVASEEQLCNEQAAKANSIKTSCESELALAIPALENALQALQTLTKGDITEIKAMKKPPDGVKLVMEAVCIMMNVAPVRVKDPNGTRKIDDYWGPAQKHLLGDTRFLQNLLEYDKDHIRPEAIDKVEPYTKNSDFQADKIKKASVAASGLCAWVHAMVVYHSVAKVVAPKREALEVATQALLKAQTELQSKQTALQLVLDKVERLESELFEANERKSDLQQQVGDCCVKVSRATQLINGLGGEKLRWEGMLARLKTIYTNMVGDILLSSGVVSYFGAFTSVFRAKALQQWTACIQAKGEPLICSHSFSFADTLSDPVQIRLWTIAKLPNDAFSIDNAILIQQSSRWPLLIDPQNQANTWIRNMNPSNLKVVRPNQSGFSRALEHALMIGAAVLLENVAIPLDPVLDPILRKQISRKGDIYSIQFGDSVVEYDPSFRLYLTTNVGNPKFTAEVYAKVNVVNFMATPEGLQDQMLGIIVAKEEPVLEQQREQLVVEDSKHKKMLQEIEDEILRLLQGAKGNILSDQSLIETLAASKVTAVTIEEKVREAASTQERIQEKRAAYEIVAIRSAQLFFCLCDLNVLDPMYQYSLEWYIHLFETAISNTERTTKLQERLWSLNNTFTLLLYQHVCRSLFEKDKVLFTFLLTVKVMSTEKRVHASEVRYFFTGNTQIQDNYKKPIGTDHWLTDSVWTNMIGLQTFPPFMPILTSFTNQVQEWENVSLASKPLEYLASMPIVSHLSAFQRLLLVRCLRPDAVLPSVTSFIVSEMGQEYMEPPPFNLKASFDDSTCATPLIIVLTPGADPMLELMKLADTNGFTDKLIAISLGQGQGPLAENAILQAIDTGTWVCLQNCHLCTSWLPILDRVSEDITVSRAHPSFRLWLTSEPTPLFPSSLLQRGIKVTNEPPQGIRANLRKTFASISPNWLEEPSFTYVHEFRKLFFGLCFFHAMIQERTKFGPLGWNIPYVFSLSDSIISSSQLYHILRDLTPKDLIPYDALRYLTGECNYGGRVTDDKDRRCLLALLTDIYTPGIMESSFTFSSGVYIVPPWKGSITPHLMYIDSLPQYDIPEIFGLHENANISLAVSKTMEFLSAALNTQPQNATGALESWDQQLKALVSDISSRLPEAFDMEQAAIDFPVRYEESTNTVLLQELSRYNQLLNVITTSLDELERALKGFVVLSSELEAMGNSMINGQVPERWVAMSYPSLKPLGSWVQDFLRRMEFLREWFLHKIPPFVYWISGFFFTQAFITGILQNYARKYKIPIDQVGYDMTILSIVSPLLIQEKADDGAYIYGLFMEGAGWDFANIVITESRPRELHVAMPIIHLLPRRRDDIEPVREVEPQGTAHIYLCPMYRTSLRRGTLSTTGHSTNFVMFVRLPMSLKHSQSHWIRRGAALLTQLDT</sequence>
<dbReference type="FunFam" id="3.20.180.20:FF:000003">
    <property type="entry name" value="Dynein heavy chain 12, axonemal"/>
    <property type="match status" value="1"/>
</dbReference>
<dbReference type="FunFam" id="3.40.50.300:FF:002141">
    <property type="entry name" value="Dynein heavy chain"/>
    <property type="match status" value="1"/>
</dbReference>